<dbReference type="SUPFAM" id="SSF46689">
    <property type="entry name" value="Homeodomain-like"/>
    <property type="match status" value="1"/>
</dbReference>
<reference evidence="2 3" key="1">
    <citation type="journal article" date="2019" name="Syst. Appl. Microbiol.">
        <title>Microvirga tunisiensis sp. nov., a root nodule symbiotic bacterium isolated from Lupinus micranthus and L. luteus grown in Northern Tunisia.</title>
        <authorList>
            <person name="Msaddak A."/>
            <person name="Rejili M."/>
            <person name="Duran D."/>
            <person name="Mars M."/>
            <person name="Palacios J.M."/>
            <person name="Ruiz-Argueso T."/>
            <person name="Rey L."/>
            <person name="Imperial J."/>
        </authorList>
    </citation>
    <scope>NUCLEOTIDE SEQUENCE [LARGE SCALE GENOMIC DNA]</scope>
    <source>
        <strain evidence="2 3">Lmie10</strain>
    </source>
</reference>
<organism evidence="2 3">
    <name type="scientific">Microvirga tunisiensis</name>
    <dbReference type="NCBI Taxonomy" id="2108360"/>
    <lineage>
        <taxon>Bacteria</taxon>
        <taxon>Pseudomonadati</taxon>
        <taxon>Pseudomonadota</taxon>
        <taxon>Alphaproteobacteria</taxon>
        <taxon>Hyphomicrobiales</taxon>
        <taxon>Methylobacteriaceae</taxon>
        <taxon>Microvirga</taxon>
    </lineage>
</organism>
<dbReference type="Proteomes" id="UP000403266">
    <property type="component" value="Unassembled WGS sequence"/>
</dbReference>
<dbReference type="InterPro" id="IPR025959">
    <property type="entry name" value="Winged_HTH_dom"/>
</dbReference>
<proteinExistence type="predicted"/>
<name>A0A5N7MWF6_9HYPH</name>
<feature type="domain" description="Winged helix-turn helix" evidence="1">
    <location>
        <begin position="83"/>
        <end position="127"/>
    </location>
</feature>
<evidence type="ECO:0000313" key="2">
    <source>
        <dbReference type="EMBL" id="MPR31020.1"/>
    </source>
</evidence>
<dbReference type="AlphaFoldDB" id="A0A5N7MWF6"/>
<gene>
    <name evidence="2" type="ORF">FS320_40415</name>
</gene>
<dbReference type="InterPro" id="IPR009057">
    <property type="entry name" value="Homeodomain-like_sf"/>
</dbReference>
<sequence>MYPRLEALLLVAEGHSVAEAARRCRVNRSSVHRWPVQYRAEHEVTALRDRPRSGRPRLHRTLTPRRLAAALARDPRRCGYQATSWTVPLLAHDLAAKGIMVSPRTLRRRLHEAGYRWKRPRYVYVARAAHLPHMWTAPDSQER</sequence>
<comment type="caution">
    <text evidence="2">The sequence shown here is derived from an EMBL/GenBank/DDBJ whole genome shotgun (WGS) entry which is preliminary data.</text>
</comment>
<dbReference type="Pfam" id="PF13592">
    <property type="entry name" value="HTH_33"/>
    <property type="match status" value="1"/>
</dbReference>
<evidence type="ECO:0000313" key="3">
    <source>
        <dbReference type="Proteomes" id="UP000403266"/>
    </source>
</evidence>
<keyword evidence="3" id="KW-1185">Reference proteome</keyword>
<evidence type="ECO:0000259" key="1">
    <source>
        <dbReference type="Pfam" id="PF13592"/>
    </source>
</evidence>
<accession>A0A5N7MWF6</accession>
<dbReference type="EMBL" id="VOSK01000515">
    <property type="protein sequence ID" value="MPR31020.1"/>
    <property type="molecule type" value="Genomic_DNA"/>
</dbReference>
<protein>
    <submittedName>
        <fullName evidence="2">Helix-turn-helix domain-containing protein</fullName>
    </submittedName>
</protein>
<dbReference type="Pfam" id="PF13551">
    <property type="entry name" value="HTH_29"/>
    <property type="match status" value="1"/>
</dbReference>